<dbReference type="EMBL" id="CACVBS010000068">
    <property type="protein sequence ID" value="CAA7268638.1"/>
    <property type="molecule type" value="Genomic_DNA"/>
</dbReference>
<feature type="domain" description="UBA" evidence="2">
    <location>
        <begin position="261"/>
        <end position="302"/>
    </location>
</feature>
<reference evidence="4 5" key="1">
    <citation type="submission" date="2020-01" db="EMBL/GenBank/DDBJ databases">
        <authorList>
            <person name="Gupta K D."/>
        </authorList>
    </citation>
    <scope>NUCLEOTIDE SEQUENCE [LARGE SCALE GENOMIC DNA]</scope>
</reference>
<dbReference type="Proteomes" id="UP000467700">
    <property type="component" value="Unassembled WGS sequence"/>
</dbReference>
<dbReference type="CDD" id="cd01805">
    <property type="entry name" value="Ubl_Rad23"/>
    <property type="match status" value="1"/>
</dbReference>
<dbReference type="AlphaFoldDB" id="A0A8S0WAH2"/>
<dbReference type="Gene3D" id="1.10.8.10">
    <property type="entry name" value="DNA helicase RuvA subunit, C-terminal domain"/>
    <property type="match status" value="1"/>
</dbReference>
<dbReference type="GO" id="GO:0006289">
    <property type="term" value="P:nucleotide-excision repair"/>
    <property type="evidence" value="ECO:0007669"/>
    <property type="project" value="InterPro"/>
</dbReference>
<dbReference type="PROSITE" id="PS50053">
    <property type="entry name" value="UBIQUITIN_2"/>
    <property type="match status" value="1"/>
</dbReference>
<dbReference type="PANTHER" id="PTHR10621">
    <property type="entry name" value="UV EXCISION REPAIR PROTEIN RAD23"/>
    <property type="match status" value="1"/>
</dbReference>
<dbReference type="OrthoDB" id="419317at2759"/>
<accession>A0A8S0WAH2</accession>
<dbReference type="GO" id="GO:0070628">
    <property type="term" value="F:proteasome binding"/>
    <property type="evidence" value="ECO:0007669"/>
    <property type="project" value="TreeGrafter"/>
</dbReference>
<sequence>MKITIKPTRQEPFQVEVEPSQTIAELKAQINNSKDIATESQRFVFSGRAVSDSETFETLDIKDGGHLVLMISNPKPQPETQTSLDSSPTASHASASGGWSGDAISFLQRDNVLGRGLPEMSTGNARDEGIRPMQSISNHTANFLANRHQAPMIGQPSTSRLTAPTFSQRQDTLSVSRPLFGQTLNPVRSPPIFHGVPRASFGAQRNEEDCRSALRQRLREDPQFRQDMIQRLAEGNPECGRLLSENPEALDAALQNVIVMSADDMESVRSLEELGITHLQAVEAYLACSKDIDLAANYLLNHQMSDAPPVPDAPSFSAMVPRPSKPTTSTHIPQVSRVTPAPLTTLNDDYPIVDDSRQQPPPSNALKMTSQAATSLGIALQNSLSSVHDMDVSKTVPSTPTSEKGKAKENLTSVNPTSTGLAPTANMSPLTMDLIPSMAGHFASTIPKAVATATDIRRLEGNHSMLAKRVETLDKQFGEQITDVSDRVRSLTQDVATLSSSIVGNKKMEELISSFVSANNDSVALVKRLQEIVDRDDAALTQLSSRVEGMQHAIDALHSTIDRLSREESQCPRRRPSFSEEAPPSKRCKISPDVSPQPPYANASVHCSAMFSTNDSGAPAPNPSELLKSLQTPVEGLEYSLIPSTDLEVGPVEWGQDINQEFRNLIMTLQNHSDIEPQSYTAVSRTREHYIRVRCESPDDAYKFLTRWQEGPRSPQMDHVSVNYIVAVPSQGLSGCEQD</sequence>
<dbReference type="GO" id="GO:0003684">
    <property type="term" value="F:damaged DNA binding"/>
    <property type="evidence" value="ECO:0007669"/>
    <property type="project" value="InterPro"/>
</dbReference>
<dbReference type="SMART" id="SM00213">
    <property type="entry name" value="UBQ"/>
    <property type="match status" value="1"/>
</dbReference>
<dbReference type="Gene3D" id="1.10.10.540">
    <property type="entry name" value="XPC-binding domain"/>
    <property type="match status" value="1"/>
</dbReference>
<proteinExistence type="predicted"/>
<dbReference type="InterPro" id="IPR000626">
    <property type="entry name" value="Ubiquitin-like_dom"/>
</dbReference>
<evidence type="ECO:0000313" key="4">
    <source>
        <dbReference type="EMBL" id="CAA7268638.1"/>
    </source>
</evidence>
<dbReference type="InterPro" id="IPR009060">
    <property type="entry name" value="UBA-like_sf"/>
</dbReference>
<gene>
    <name evidence="4" type="ORF">AAE3_LOCUS10758</name>
</gene>
<feature type="compositionally biased region" description="Polar residues" evidence="1">
    <location>
        <begin position="78"/>
        <end position="89"/>
    </location>
</feature>
<dbReference type="SUPFAM" id="SSF54236">
    <property type="entry name" value="Ubiquitin-like"/>
    <property type="match status" value="1"/>
</dbReference>
<dbReference type="InterPro" id="IPR036353">
    <property type="entry name" value="XPC-bd_sf"/>
</dbReference>
<dbReference type="PROSITE" id="PS50030">
    <property type="entry name" value="UBA"/>
    <property type="match status" value="1"/>
</dbReference>
<comment type="caution">
    <text evidence="4">The sequence shown here is derived from an EMBL/GenBank/DDBJ whole genome shotgun (WGS) entry which is preliminary data.</text>
</comment>
<dbReference type="GO" id="GO:0005654">
    <property type="term" value="C:nucleoplasm"/>
    <property type="evidence" value="ECO:0007669"/>
    <property type="project" value="TreeGrafter"/>
</dbReference>
<dbReference type="GO" id="GO:0043161">
    <property type="term" value="P:proteasome-mediated ubiquitin-dependent protein catabolic process"/>
    <property type="evidence" value="ECO:0007669"/>
    <property type="project" value="InterPro"/>
</dbReference>
<dbReference type="SUPFAM" id="SSF46934">
    <property type="entry name" value="UBA-like"/>
    <property type="match status" value="1"/>
</dbReference>
<dbReference type="SMART" id="SM00165">
    <property type="entry name" value="UBA"/>
    <property type="match status" value="1"/>
</dbReference>
<protein>
    <recommendedName>
        <fullName evidence="6">Ubiquitin-like domain-containing protein</fullName>
    </recommendedName>
</protein>
<dbReference type="SUPFAM" id="SSF101238">
    <property type="entry name" value="XPC-binding domain"/>
    <property type="match status" value="1"/>
</dbReference>
<dbReference type="Pfam" id="PF09280">
    <property type="entry name" value="XPC-binding"/>
    <property type="match status" value="1"/>
</dbReference>
<evidence type="ECO:0000259" key="2">
    <source>
        <dbReference type="PROSITE" id="PS50030"/>
    </source>
</evidence>
<dbReference type="GO" id="GO:0005829">
    <property type="term" value="C:cytosol"/>
    <property type="evidence" value="ECO:0007669"/>
    <property type="project" value="TreeGrafter"/>
</dbReference>
<evidence type="ECO:0000259" key="3">
    <source>
        <dbReference type="PROSITE" id="PS50053"/>
    </source>
</evidence>
<dbReference type="Pfam" id="PF00240">
    <property type="entry name" value="ubiquitin"/>
    <property type="match status" value="1"/>
</dbReference>
<evidence type="ECO:0000256" key="1">
    <source>
        <dbReference type="SAM" id="MobiDB-lite"/>
    </source>
</evidence>
<dbReference type="PANTHER" id="PTHR10621:SF0">
    <property type="entry name" value="UV EXCISION REPAIR PROTEIN RAD23"/>
    <property type="match status" value="1"/>
</dbReference>
<feature type="region of interest" description="Disordered" evidence="1">
    <location>
        <begin position="389"/>
        <end position="425"/>
    </location>
</feature>
<keyword evidence="5" id="KW-1185">Reference proteome</keyword>
<organism evidence="4 5">
    <name type="scientific">Cyclocybe aegerita</name>
    <name type="common">Black poplar mushroom</name>
    <name type="synonym">Agrocybe aegerita</name>
    <dbReference type="NCBI Taxonomy" id="1973307"/>
    <lineage>
        <taxon>Eukaryota</taxon>
        <taxon>Fungi</taxon>
        <taxon>Dikarya</taxon>
        <taxon>Basidiomycota</taxon>
        <taxon>Agaricomycotina</taxon>
        <taxon>Agaricomycetes</taxon>
        <taxon>Agaricomycetidae</taxon>
        <taxon>Agaricales</taxon>
        <taxon>Agaricineae</taxon>
        <taxon>Bolbitiaceae</taxon>
        <taxon>Cyclocybe</taxon>
    </lineage>
</organism>
<feature type="region of interest" description="Disordered" evidence="1">
    <location>
        <begin position="565"/>
        <end position="601"/>
    </location>
</feature>
<dbReference type="GO" id="GO:0043130">
    <property type="term" value="F:ubiquitin binding"/>
    <property type="evidence" value="ECO:0007669"/>
    <property type="project" value="TreeGrafter"/>
</dbReference>
<feature type="compositionally biased region" description="Low complexity" evidence="1">
    <location>
        <begin position="90"/>
        <end position="99"/>
    </location>
</feature>
<name>A0A8S0WAH2_CYCAE</name>
<dbReference type="Gene3D" id="3.10.20.90">
    <property type="entry name" value="Phosphatidylinositol 3-kinase Catalytic Subunit, Chain A, domain 1"/>
    <property type="match status" value="1"/>
</dbReference>
<dbReference type="GO" id="GO:0031593">
    <property type="term" value="F:polyubiquitin modification-dependent protein binding"/>
    <property type="evidence" value="ECO:0007669"/>
    <property type="project" value="TreeGrafter"/>
</dbReference>
<feature type="compositionally biased region" description="Polar residues" evidence="1">
    <location>
        <begin position="410"/>
        <end position="425"/>
    </location>
</feature>
<evidence type="ECO:0000313" key="5">
    <source>
        <dbReference type="Proteomes" id="UP000467700"/>
    </source>
</evidence>
<dbReference type="InterPro" id="IPR015360">
    <property type="entry name" value="XPC-bd"/>
</dbReference>
<dbReference type="InterPro" id="IPR015940">
    <property type="entry name" value="UBA"/>
</dbReference>
<dbReference type="InterPro" id="IPR029071">
    <property type="entry name" value="Ubiquitin-like_domsf"/>
</dbReference>
<evidence type="ECO:0008006" key="6">
    <source>
        <dbReference type="Google" id="ProtNLM"/>
    </source>
</evidence>
<feature type="region of interest" description="Disordered" evidence="1">
    <location>
        <begin position="71"/>
        <end position="99"/>
    </location>
</feature>
<dbReference type="CDD" id="cd14281">
    <property type="entry name" value="UBA2_Rad23_like"/>
    <property type="match status" value="1"/>
</dbReference>
<feature type="domain" description="Ubiquitin-like" evidence="3">
    <location>
        <begin position="1"/>
        <end position="76"/>
    </location>
</feature>